<dbReference type="InterPro" id="IPR000620">
    <property type="entry name" value="EamA_dom"/>
</dbReference>
<feature type="domain" description="EamA" evidence="2">
    <location>
        <begin position="151"/>
        <end position="282"/>
    </location>
</feature>
<dbReference type="KEGG" id="msil:METEAL_23950"/>
<proteinExistence type="predicted"/>
<dbReference type="PANTHER" id="PTHR22911:SF79">
    <property type="entry name" value="MOBA-LIKE NTP TRANSFERASE DOMAIN-CONTAINING PROTEIN"/>
    <property type="match status" value="1"/>
</dbReference>
<feature type="domain" description="EamA" evidence="2">
    <location>
        <begin position="13"/>
        <end position="141"/>
    </location>
</feature>
<feature type="transmembrane region" description="Helical" evidence="1">
    <location>
        <begin position="96"/>
        <end position="118"/>
    </location>
</feature>
<feature type="transmembrane region" description="Helical" evidence="1">
    <location>
        <begin position="214"/>
        <end position="230"/>
    </location>
</feature>
<feature type="transmembrane region" description="Helical" evidence="1">
    <location>
        <begin position="14"/>
        <end position="32"/>
    </location>
</feature>
<feature type="transmembrane region" description="Helical" evidence="1">
    <location>
        <begin position="151"/>
        <end position="170"/>
    </location>
</feature>
<sequence>MERILDRVPERSKGLAYLVAASLLWSSSGIFIKVLTLSAFHIACYRSLVSALAIAAILALRGRPWTLPRDPLSVAGSCIYALVLVLFVVATKLTTAANAIFLQYAAPIYLLFLEPWIFRKPFARRDFWAVAACLGGMALFFAGHLEKGGLAGNVLALVSGFLLALFSLILKWKRETRPGHDPIGMVVLGNLVVALICLPKVLPSPQVTLNQGLMLLYLGIFQLGIAYMFFTAGMRYLSATAALITCMLEAVFNPVWVFIGVGERPSPFALAGGTVILSVILWYNLRKAPVPEPVD</sequence>
<feature type="transmembrane region" description="Helical" evidence="1">
    <location>
        <begin position="265"/>
        <end position="285"/>
    </location>
</feature>
<dbReference type="SUPFAM" id="SSF103481">
    <property type="entry name" value="Multidrug resistance efflux transporter EmrE"/>
    <property type="match status" value="2"/>
</dbReference>
<keyword evidence="1" id="KW-0812">Transmembrane</keyword>
<reference evidence="4" key="1">
    <citation type="journal article" date="2023" name="Int. J. Syst. Evol. Microbiol.">
        <title>Mesoterricola silvestris gen. nov., sp. nov., Mesoterricola sediminis sp. nov., Geothrix oryzae sp. nov., Geothrix edaphica sp. nov., Geothrix rubra sp. nov., and Geothrix limicola sp. nov., six novel members of Acidobacteriota isolated from soils.</title>
        <authorList>
            <person name="Itoh H."/>
            <person name="Sugisawa Y."/>
            <person name="Mise K."/>
            <person name="Xu Z."/>
            <person name="Kuniyasu M."/>
            <person name="Ushijima N."/>
            <person name="Kawano K."/>
            <person name="Kobayashi E."/>
            <person name="Shiratori Y."/>
            <person name="Masuda Y."/>
            <person name="Senoo K."/>
        </authorList>
    </citation>
    <scope>NUCLEOTIDE SEQUENCE [LARGE SCALE GENOMIC DNA]</scope>
    <source>
        <strain evidence="4">W79</strain>
    </source>
</reference>
<dbReference type="AlphaFoldDB" id="A0AA48K9A1"/>
<dbReference type="Proteomes" id="UP001238179">
    <property type="component" value="Chromosome"/>
</dbReference>
<dbReference type="RefSeq" id="WP_316411863.1">
    <property type="nucleotide sequence ID" value="NZ_AP027080.1"/>
</dbReference>
<evidence type="ECO:0000313" key="4">
    <source>
        <dbReference type="Proteomes" id="UP001238179"/>
    </source>
</evidence>
<protein>
    <submittedName>
        <fullName evidence="3">Membrane protein</fullName>
    </submittedName>
</protein>
<feature type="transmembrane region" description="Helical" evidence="1">
    <location>
        <begin position="127"/>
        <end position="145"/>
    </location>
</feature>
<dbReference type="InterPro" id="IPR037185">
    <property type="entry name" value="EmrE-like"/>
</dbReference>
<organism evidence="3 4">
    <name type="scientific">Mesoterricola silvestris</name>
    <dbReference type="NCBI Taxonomy" id="2927979"/>
    <lineage>
        <taxon>Bacteria</taxon>
        <taxon>Pseudomonadati</taxon>
        <taxon>Acidobacteriota</taxon>
        <taxon>Holophagae</taxon>
        <taxon>Holophagales</taxon>
        <taxon>Holophagaceae</taxon>
        <taxon>Mesoterricola</taxon>
    </lineage>
</organism>
<feature type="transmembrane region" description="Helical" evidence="1">
    <location>
        <begin position="182"/>
        <end position="202"/>
    </location>
</feature>
<evidence type="ECO:0000313" key="3">
    <source>
        <dbReference type="EMBL" id="BDU73221.1"/>
    </source>
</evidence>
<dbReference type="EMBL" id="AP027080">
    <property type="protein sequence ID" value="BDU73221.1"/>
    <property type="molecule type" value="Genomic_DNA"/>
</dbReference>
<name>A0AA48K9A1_9BACT</name>
<feature type="transmembrane region" description="Helical" evidence="1">
    <location>
        <begin position="72"/>
        <end position="90"/>
    </location>
</feature>
<accession>A0AA48K9A1</accession>
<evidence type="ECO:0000256" key="1">
    <source>
        <dbReference type="SAM" id="Phobius"/>
    </source>
</evidence>
<keyword evidence="1" id="KW-0472">Membrane</keyword>
<feature type="transmembrane region" description="Helical" evidence="1">
    <location>
        <begin position="38"/>
        <end position="60"/>
    </location>
</feature>
<gene>
    <name evidence="3" type="ORF">METEAL_23950</name>
</gene>
<evidence type="ECO:0000259" key="2">
    <source>
        <dbReference type="Pfam" id="PF00892"/>
    </source>
</evidence>
<dbReference type="PANTHER" id="PTHR22911">
    <property type="entry name" value="ACYL-MALONYL CONDENSING ENZYME-RELATED"/>
    <property type="match status" value="1"/>
</dbReference>
<dbReference type="GO" id="GO:0016020">
    <property type="term" value="C:membrane"/>
    <property type="evidence" value="ECO:0007669"/>
    <property type="project" value="InterPro"/>
</dbReference>
<feature type="transmembrane region" description="Helical" evidence="1">
    <location>
        <begin position="237"/>
        <end position="259"/>
    </location>
</feature>
<dbReference type="Pfam" id="PF00892">
    <property type="entry name" value="EamA"/>
    <property type="match status" value="2"/>
</dbReference>
<keyword evidence="1" id="KW-1133">Transmembrane helix</keyword>
<keyword evidence="4" id="KW-1185">Reference proteome</keyword>